<dbReference type="OrthoDB" id="5638018at2"/>
<gene>
    <name evidence="1" type="ORF">SAMN05192558_1195</name>
</gene>
<protein>
    <submittedName>
        <fullName evidence="1">Uncharacterized conserved protein, DUF952 family</fullName>
    </submittedName>
</protein>
<dbReference type="Gene3D" id="3.20.170.20">
    <property type="entry name" value="Protein of unknown function DUF952"/>
    <property type="match status" value="1"/>
</dbReference>
<dbReference type="AlphaFoldDB" id="A0A1H0W964"/>
<dbReference type="SUPFAM" id="SSF56399">
    <property type="entry name" value="ADP-ribosylation"/>
    <property type="match status" value="1"/>
</dbReference>
<reference evidence="2" key="1">
    <citation type="submission" date="2016-10" db="EMBL/GenBank/DDBJ databases">
        <authorList>
            <person name="Varghese N."/>
            <person name="Submissions S."/>
        </authorList>
    </citation>
    <scope>NUCLEOTIDE SEQUENCE [LARGE SCALE GENOMIC DNA]</scope>
    <source>
        <strain evidence="2">IBRC-M 10655</strain>
    </source>
</reference>
<dbReference type="Proteomes" id="UP000199651">
    <property type="component" value="Unassembled WGS sequence"/>
</dbReference>
<dbReference type="Pfam" id="PF06108">
    <property type="entry name" value="DUF952"/>
    <property type="match status" value="1"/>
</dbReference>
<evidence type="ECO:0000313" key="1">
    <source>
        <dbReference type="EMBL" id="SDP87302.1"/>
    </source>
</evidence>
<name>A0A1H0W964_9PSEU</name>
<dbReference type="PANTHER" id="PTHR34129:SF1">
    <property type="entry name" value="DUF952 DOMAIN-CONTAINING PROTEIN"/>
    <property type="match status" value="1"/>
</dbReference>
<dbReference type="RefSeq" id="WP_091383635.1">
    <property type="nucleotide sequence ID" value="NZ_FNDV01000015.1"/>
</dbReference>
<dbReference type="STRING" id="504798.SAMN05421871_115101"/>
<dbReference type="InterPro" id="IPR009297">
    <property type="entry name" value="DUF952"/>
</dbReference>
<dbReference type="EMBL" id="FNJB01000019">
    <property type="protein sequence ID" value="SDP87302.1"/>
    <property type="molecule type" value="Genomic_DNA"/>
</dbReference>
<evidence type="ECO:0000313" key="2">
    <source>
        <dbReference type="Proteomes" id="UP000199651"/>
    </source>
</evidence>
<keyword evidence="2" id="KW-1185">Reference proteome</keyword>
<organism evidence="1 2">
    <name type="scientific">Actinokineospora alba</name>
    <dbReference type="NCBI Taxonomy" id="504798"/>
    <lineage>
        <taxon>Bacteria</taxon>
        <taxon>Bacillati</taxon>
        <taxon>Actinomycetota</taxon>
        <taxon>Actinomycetes</taxon>
        <taxon>Pseudonocardiales</taxon>
        <taxon>Pseudonocardiaceae</taxon>
        <taxon>Actinokineospora</taxon>
    </lineage>
</organism>
<dbReference type="PANTHER" id="PTHR34129">
    <property type="entry name" value="BLR1139 PROTEIN"/>
    <property type="match status" value="1"/>
</dbReference>
<sequence length="113" mass="12205">MILHITPRDSWPAAEITAASLESEGFMHCSDPGTVHLPANRLFAGRTDLVLLEIDPALVGVPVRWEPGVPAIENGPWFPHVYGPIPAKAVVAVHDFVPGPTGEFELPEPLAKR</sequence>
<accession>A0A1H0W964</accession>
<proteinExistence type="predicted"/>